<evidence type="ECO:0000256" key="1">
    <source>
        <dbReference type="SAM" id="MobiDB-lite"/>
    </source>
</evidence>
<feature type="non-terminal residue" evidence="2">
    <location>
        <position position="25"/>
    </location>
</feature>
<dbReference type="EMBL" id="BGPR01051247">
    <property type="protein sequence ID" value="GBO28209.1"/>
    <property type="molecule type" value="Genomic_DNA"/>
</dbReference>
<gene>
    <name evidence="2" type="ORF">AVEN_16176_1</name>
</gene>
<feature type="region of interest" description="Disordered" evidence="1">
    <location>
        <begin position="1"/>
        <end position="25"/>
    </location>
</feature>
<organism evidence="2 3">
    <name type="scientific">Araneus ventricosus</name>
    <name type="common">Orbweaver spider</name>
    <name type="synonym">Epeira ventricosa</name>
    <dbReference type="NCBI Taxonomy" id="182803"/>
    <lineage>
        <taxon>Eukaryota</taxon>
        <taxon>Metazoa</taxon>
        <taxon>Ecdysozoa</taxon>
        <taxon>Arthropoda</taxon>
        <taxon>Chelicerata</taxon>
        <taxon>Arachnida</taxon>
        <taxon>Araneae</taxon>
        <taxon>Araneomorphae</taxon>
        <taxon>Entelegynae</taxon>
        <taxon>Araneoidea</taxon>
        <taxon>Araneidae</taxon>
        <taxon>Araneus</taxon>
    </lineage>
</organism>
<evidence type="ECO:0000313" key="3">
    <source>
        <dbReference type="Proteomes" id="UP000499080"/>
    </source>
</evidence>
<name>A0A4Y2VSS6_ARAVE</name>
<sequence length="25" mass="2734">MSGFRPHSPDIKLTSGHQAHVRTSS</sequence>
<dbReference type="Proteomes" id="UP000499080">
    <property type="component" value="Unassembled WGS sequence"/>
</dbReference>
<evidence type="ECO:0000313" key="2">
    <source>
        <dbReference type="EMBL" id="GBO28209.1"/>
    </source>
</evidence>
<keyword evidence="3" id="KW-1185">Reference proteome</keyword>
<feature type="compositionally biased region" description="Polar residues" evidence="1">
    <location>
        <begin position="15"/>
        <end position="25"/>
    </location>
</feature>
<comment type="caution">
    <text evidence="2">The sequence shown here is derived from an EMBL/GenBank/DDBJ whole genome shotgun (WGS) entry which is preliminary data.</text>
</comment>
<accession>A0A4Y2VSS6</accession>
<proteinExistence type="predicted"/>
<dbReference type="AlphaFoldDB" id="A0A4Y2VSS6"/>
<reference evidence="2 3" key="1">
    <citation type="journal article" date="2019" name="Sci. Rep.">
        <title>Orb-weaving spider Araneus ventricosus genome elucidates the spidroin gene catalogue.</title>
        <authorList>
            <person name="Kono N."/>
            <person name="Nakamura H."/>
            <person name="Ohtoshi R."/>
            <person name="Moran D.A.P."/>
            <person name="Shinohara A."/>
            <person name="Yoshida Y."/>
            <person name="Fujiwara M."/>
            <person name="Mori M."/>
            <person name="Tomita M."/>
            <person name="Arakawa K."/>
        </authorList>
    </citation>
    <scope>NUCLEOTIDE SEQUENCE [LARGE SCALE GENOMIC DNA]</scope>
</reference>
<protein>
    <submittedName>
        <fullName evidence="2">Uncharacterized protein</fullName>
    </submittedName>
</protein>